<keyword evidence="2" id="KW-0472">Membrane</keyword>
<dbReference type="KEGG" id="cgrn:4412665_01200"/>
<feature type="transmembrane region" description="Helical" evidence="2">
    <location>
        <begin position="193"/>
        <end position="210"/>
    </location>
</feature>
<dbReference type="PANTHER" id="PTHR41771:SF1">
    <property type="entry name" value="MEMBRANE PROTEIN"/>
    <property type="match status" value="1"/>
</dbReference>
<feature type="transmembrane region" description="Helical" evidence="2">
    <location>
        <begin position="373"/>
        <end position="392"/>
    </location>
</feature>
<gene>
    <name evidence="3" type="ORF">SAMEA4412665_01200</name>
</gene>
<feature type="transmembrane region" description="Helical" evidence="2">
    <location>
        <begin position="243"/>
        <end position="260"/>
    </location>
</feature>
<dbReference type="AlphaFoldDB" id="A0A239WM50"/>
<feature type="region of interest" description="Disordered" evidence="1">
    <location>
        <begin position="1"/>
        <end position="53"/>
    </location>
</feature>
<keyword evidence="2" id="KW-0812">Transmembrane</keyword>
<accession>A0A239WM50</accession>
<dbReference type="eggNOG" id="COG5438">
    <property type="taxonomic scope" value="Bacteria"/>
</dbReference>
<feature type="transmembrane region" description="Helical" evidence="2">
    <location>
        <begin position="60"/>
        <end position="81"/>
    </location>
</feature>
<feature type="transmembrane region" description="Helical" evidence="2">
    <location>
        <begin position="217"/>
        <end position="237"/>
    </location>
</feature>
<evidence type="ECO:0000256" key="2">
    <source>
        <dbReference type="SAM" id="Phobius"/>
    </source>
</evidence>
<feature type="transmembrane region" description="Helical" evidence="2">
    <location>
        <begin position="313"/>
        <end position="331"/>
    </location>
</feature>
<sequence>MWYERPGPATRDEPPATRNEPNVTHSHLHSHTSAHHQSHAVPHPSDPDPAGSRPLGPGQIALIVVLVIVGALTALGLVRLWPHGNIHDHVAAGQGATYADGVTVHEATVQKATAISCQDAGLETPAQDPSNKCGSLSVRIDTDAGAGKVVDLTVNHAVWDSGISPGQNVVVYHVPDPSGGDGTYQFRDFDRNHSMIAFALIFLVVVIAVARWRGVRAVVALGFALWLIWTFMIPALVMGRDPLLIGVVTSLAIMFLVLYLTHGVNMRTTTALVGTIFGILVCAGLGMWAATWSHFTGVSGEDDLLLGAIAPQMHMSVLVTCAIVVAGLGVLNDVTITQASAVWELADIWEGGLDRRRLFTSAMRIGRDHIASTIYTTAFAATGAALPVLVLMHLDNQPLQQVLTSEQFAAEIIRTLVGSIGLVLAVPLTTAVAVASVPRHVVKSRDVV</sequence>
<dbReference type="PANTHER" id="PTHR41771">
    <property type="entry name" value="MEMBRANE PROTEIN-RELATED"/>
    <property type="match status" value="1"/>
</dbReference>
<reference evidence="3 4" key="1">
    <citation type="submission" date="2017-06" db="EMBL/GenBank/DDBJ databases">
        <authorList>
            <consortium name="Pathogen Informatics"/>
        </authorList>
    </citation>
    <scope>NUCLEOTIDE SEQUENCE [LARGE SCALE GENOMIC DNA]</scope>
    <source>
        <strain evidence="3 4">NCTC11865</strain>
    </source>
</reference>
<organism evidence="3 4">
    <name type="scientific">Cutibacterium granulosum</name>
    <dbReference type="NCBI Taxonomy" id="33011"/>
    <lineage>
        <taxon>Bacteria</taxon>
        <taxon>Bacillati</taxon>
        <taxon>Actinomycetota</taxon>
        <taxon>Actinomycetes</taxon>
        <taxon>Propionibacteriales</taxon>
        <taxon>Propionibacteriaceae</taxon>
        <taxon>Cutibacterium</taxon>
    </lineage>
</organism>
<dbReference type="Proteomes" id="UP000215332">
    <property type="component" value="Chromosome 1"/>
</dbReference>
<feature type="compositionally biased region" description="Basic residues" evidence="1">
    <location>
        <begin position="26"/>
        <end position="38"/>
    </location>
</feature>
<name>A0A239WM50_9ACTN</name>
<protein>
    <submittedName>
        <fullName evidence="3">YibE/F-like protein</fullName>
    </submittedName>
</protein>
<dbReference type="Pfam" id="PF07907">
    <property type="entry name" value="YibE_F"/>
    <property type="match status" value="1"/>
</dbReference>
<dbReference type="EMBL" id="LT906441">
    <property type="protein sequence ID" value="SNV35246.1"/>
    <property type="molecule type" value="Genomic_DNA"/>
</dbReference>
<evidence type="ECO:0000313" key="4">
    <source>
        <dbReference type="Proteomes" id="UP000215332"/>
    </source>
</evidence>
<proteinExistence type="predicted"/>
<feature type="transmembrane region" description="Helical" evidence="2">
    <location>
        <begin position="272"/>
        <end position="293"/>
    </location>
</feature>
<keyword evidence="2" id="KW-1133">Transmembrane helix</keyword>
<evidence type="ECO:0000256" key="1">
    <source>
        <dbReference type="SAM" id="MobiDB-lite"/>
    </source>
</evidence>
<evidence type="ECO:0000313" key="3">
    <source>
        <dbReference type="EMBL" id="SNV35246.1"/>
    </source>
</evidence>
<dbReference type="InterPro" id="IPR012507">
    <property type="entry name" value="YibE_F"/>
</dbReference>
<feature type="transmembrane region" description="Helical" evidence="2">
    <location>
        <begin position="412"/>
        <end position="435"/>
    </location>
</feature>